<dbReference type="EMBL" id="JASBWS010000030">
    <property type="protein sequence ID" value="KAJ9108639.1"/>
    <property type="molecule type" value="Genomic_DNA"/>
</dbReference>
<dbReference type="Proteomes" id="UP001230649">
    <property type="component" value="Unassembled WGS sequence"/>
</dbReference>
<proteinExistence type="predicted"/>
<accession>A0ACC2WA53</accession>
<gene>
    <name evidence="1" type="ORF">QFC20_003337</name>
</gene>
<evidence type="ECO:0000313" key="1">
    <source>
        <dbReference type="EMBL" id="KAJ9108639.1"/>
    </source>
</evidence>
<keyword evidence="2" id="KW-1185">Reference proteome</keyword>
<organism evidence="1 2">
    <name type="scientific">Naganishia adeliensis</name>
    <dbReference type="NCBI Taxonomy" id="92952"/>
    <lineage>
        <taxon>Eukaryota</taxon>
        <taxon>Fungi</taxon>
        <taxon>Dikarya</taxon>
        <taxon>Basidiomycota</taxon>
        <taxon>Agaricomycotina</taxon>
        <taxon>Tremellomycetes</taxon>
        <taxon>Filobasidiales</taxon>
        <taxon>Filobasidiaceae</taxon>
        <taxon>Naganishia</taxon>
    </lineage>
</organism>
<comment type="caution">
    <text evidence="1">The sequence shown here is derived from an EMBL/GenBank/DDBJ whole genome shotgun (WGS) entry which is preliminary data.</text>
</comment>
<sequence>MAKSTITPFVYFWRKRGIEAPSRARMRFLPRAIDYFYTDATAQANASSSKSAASNDKKIGQVWDKYKDEKSNLITIDGTMELCNDLGIDPENVSPHGRMAKEKRADARVKDLVMFCLATDLGSKNLGEWPRDEWIKGWKSISPKVDSLESMKSQLPALRQKLVSDPEYFKKVYSHTFTLSLQPGARTLELEPALAYWQAFIPPALTSKPSALASTKPGASSGPPEFSKADLDLWCEFMKGKGKAVSRDTWVLFVDFVRSIDADFKEHDEEAAWPSTIDAFVEYAREKKGTQ</sequence>
<protein>
    <submittedName>
        <fullName evidence="1">Uncharacterized protein</fullName>
    </submittedName>
</protein>
<evidence type="ECO:0000313" key="2">
    <source>
        <dbReference type="Proteomes" id="UP001230649"/>
    </source>
</evidence>
<reference evidence="1" key="1">
    <citation type="submission" date="2023-04" db="EMBL/GenBank/DDBJ databases">
        <title>Draft Genome sequencing of Naganishia species isolated from polar environments using Oxford Nanopore Technology.</title>
        <authorList>
            <person name="Leo P."/>
            <person name="Venkateswaran K."/>
        </authorList>
    </citation>
    <scope>NUCLEOTIDE SEQUENCE</scope>
    <source>
        <strain evidence="1">MNA-CCFEE 5262</strain>
    </source>
</reference>
<name>A0ACC2WA53_9TREE</name>